<name>A0AAV2SLF0_MEGNR</name>
<accession>A0AAV2SLF0</accession>
<evidence type="ECO:0000313" key="2">
    <source>
        <dbReference type="Proteomes" id="UP001497623"/>
    </source>
</evidence>
<evidence type="ECO:0000313" key="1">
    <source>
        <dbReference type="EMBL" id="CAL4208684.1"/>
    </source>
</evidence>
<protein>
    <submittedName>
        <fullName evidence="1">Uncharacterized protein</fullName>
    </submittedName>
</protein>
<feature type="non-terminal residue" evidence="1">
    <location>
        <position position="1"/>
    </location>
</feature>
<keyword evidence="2" id="KW-1185">Reference proteome</keyword>
<dbReference type="EMBL" id="CAXKWB010083920">
    <property type="protein sequence ID" value="CAL4208684.1"/>
    <property type="molecule type" value="Genomic_DNA"/>
</dbReference>
<organism evidence="1 2">
    <name type="scientific">Meganyctiphanes norvegica</name>
    <name type="common">Northern krill</name>
    <name type="synonym">Thysanopoda norvegica</name>
    <dbReference type="NCBI Taxonomy" id="48144"/>
    <lineage>
        <taxon>Eukaryota</taxon>
        <taxon>Metazoa</taxon>
        <taxon>Ecdysozoa</taxon>
        <taxon>Arthropoda</taxon>
        <taxon>Crustacea</taxon>
        <taxon>Multicrustacea</taxon>
        <taxon>Malacostraca</taxon>
        <taxon>Eumalacostraca</taxon>
        <taxon>Eucarida</taxon>
        <taxon>Euphausiacea</taxon>
        <taxon>Euphausiidae</taxon>
        <taxon>Meganyctiphanes</taxon>
    </lineage>
</organism>
<comment type="caution">
    <text evidence="1">The sequence shown here is derived from an EMBL/GenBank/DDBJ whole genome shotgun (WGS) entry which is preliminary data.</text>
</comment>
<dbReference type="Proteomes" id="UP001497623">
    <property type="component" value="Unassembled WGS sequence"/>
</dbReference>
<proteinExistence type="predicted"/>
<gene>
    <name evidence="1" type="ORF">MNOR_LOCUS38167</name>
</gene>
<reference evidence="1 2" key="1">
    <citation type="submission" date="2024-05" db="EMBL/GenBank/DDBJ databases">
        <authorList>
            <person name="Wallberg A."/>
        </authorList>
    </citation>
    <scope>NUCLEOTIDE SEQUENCE [LARGE SCALE GENOMIC DNA]</scope>
</reference>
<dbReference type="AlphaFoldDB" id="A0AAV2SLF0"/>
<sequence length="122" mass="13778">NSVIKLKARGHSDERLLFNYYLKENNELSDIPIFPDLKKISRSTDKISYEKGKVIMFDEEHAGFRILTRHCSSGPGLGIVVTGLDVLEYIIDHYLASEYDSKTTSSRVIISESGLVIDDQLV</sequence>